<evidence type="ECO:0000313" key="3">
    <source>
        <dbReference type="Proteomes" id="UP001158598"/>
    </source>
</evidence>
<dbReference type="RefSeq" id="WP_017365549.1">
    <property type="nucleotide sequence ID" value="NZ_OX458332.1"/>
</dbReference>
<sequence>MKKATSVGPVGLVAFVWLLVGSTAQAAPRSGGCWVDIYRGPDYTGTKVRVFGPVEMASLKNLEGADWNDAIESLEVGPGAEVSVYGSENFAVPSGPVYHEQEIRSWGGKDENYRSQVATFTAGHRVHHLGEYGLHDQVSALKVRCVD</sequence>
<evidence type="ECO:0000313" key="2">
    <source>
        <dbReference type="EMBL" id="CAI8811754.1"/>
    </source>
</evidence>
<proteinExistence type="predicted"/>
<evidence type="ECO:0000256" key="1">
    <source>
        <dbReference type="SAM" id="SignalP"/>
    </source>
</evidence>
<dbReference type="Gene3D" id="2.60.20.10">
    <property type="entry name" value="Crystallins"/>
    <property type="match status" value="1"/>
</dbReference>
<dbReference type="EMBL" id="OX458332">
    <property type="protein sequence ID" value="CAI8811754.1"/>
    <property type="molecule type" value="Genomic_DNA"/>
</dbReference>
<feature type="signal peptide" evidence="1">
    <location>
        <begin position="1"/>
        <end position="26"/>
    </location>
</feature>
<gene>
    <name evidence="2" type="ORF">MCNOR_1768</name>
</gene>
<protein>
    <submittedName>
        <fullName evidence="2">Beta/gamma crystallin</fullName>
    </submittedName>
</protein>
<accession>A0AA35UHZ8</accession>
<keyword evidence="1" id="KW-0732">Signal</keyword>
<feature type="chain" id="PRO_5041210236" evidence="1">
    <location>
        <begin position="27"/>
        <end position="147"/>
    </location>
</feature>
<organism evidence="2 3">
    <name type="scientific">Methylococcus capsulatus</name>
    <dbReference type="NCBI Taxonomy" id="414"/>
    <lineage>
        <taxon>Bacteria</taxon>
        <taxon>Pseudomonadati</taxon>
        <taxon>Pseudomonadota</taxon>
        <taxon>Gammaproteobacteria</taxon>
        <taxon>Methylococcales</taxon>
        <taxon>Methylococcaceae</taxon>
        <taxon>Methylococcus</taxon>
    </lineage>
</organism>
<reference evidence="2" key="1">
    <citation type="submission" date="2023-03" db="EMBL/GenBank/DDBJ databases">
        <authorList>
            <person name="Pearce D."/>
        </authorList>
    </citation>
    <scope>NUCLEOTIDE SEQUENCE</scope>
    <source>
        <strain evidence="2">Mc</strain>
    </source>
</reference>
<dbReference type="AlphaFoldDB" id="A0AA35UHZ8"/>
<name>A0AA35UHZ8_METCP</name>
<dbReference type="Proteomes" id="UP001158598">
    <property type="component" value="Chromosome"/>
</dbReference>